<evidence type="ECO:0000256" key="4">
    <source>
        <dbReference type="ARBA" id="ARBA00022679"/>
    </source>
</evidence>
<dbReference type="AlphaFoldDB" id="A0A941AIZ6"/>
<dbReference type="RefSeq" id="WP_210156985.1">
    <property type="nucleotide sequence ID" value="NZ_JAFCNB010000009.1"/>
</dbReference>
<dbReference type="GO" id="GO:0016212">
    <property type="term" value="F:kynurenine-oxoglutarate transaminase activity"/>
    <property type="evidence" value="ECO:0007669"/>
    <property type="project" value="TreeGrafter"/>
</dbReference>
<comment type="similarity">
    <text evidence="2">Belongs to the class-I pyridoxal-phosphate-dependent aminotransferase family.</text>
</comment>
<dbReference type="CDD" id="cd00609">
    <property type="entry name" value="AAT_like"/>
    <property type="match status" value="1"/>
</dbReference>
<dbReference type="InterPro" id="IPR015424">
    <property type="entry name" value="PyrdxlP-dep_Trfase"/>
</dbReference>
<name>A0A941AIZ6_9ACTN</name>
<evidence type="ECO:0000256" key="5">
    <source>
        <dbReference type="ARBA" id="ARBA00022898"/>
    </source>
</evidence>
<evidence type="ECO:0000256" key="1">
    <source>
        <dbReference type="ARBA" id="ARBA00001933"/>
    </source>
</evidence>
<gene>
    <name evidence="7" type="ORF">JOL79_17950</name>
</gene>
<dbReference type="InterPro" id="IPR004839">
    <property type="entry name" value="Aminotransferase_I/II_large"/>
</dbReference>
<proteinExistence type="inferred from homology"/>
<dbReference type="Gene3D" id="3.90.1150.10">
    <property type="entry name" value="Aspartate Aminotransferase, domain 1"/>
    <property type="match status" value="1"/>
</dbReference>
<dbReference type="PANTHER" id="PTHR43807:SF20">
    <property type="entry name" value="FI04487P"/>
    <property type="match status" value="1"/>
</dbReference>
<keyword evidence="4" id="KW-0808">Transferase</keyword>
<dbReference type="PANTHER" id="PTHR43807">
    <property type="entry name" value="FI04487P"/>
    <property type="match status" value="1"/>
</dbReference>
<protein>
    <submittedName>
        <fullName evidence="7">Pyridoxal phosphate-dependent aminotransferase</fullName>
    </submittedName>
</protein>
<dbReference type="EMBL" id="JAFCNB010000009">
    <property type="protein sequence ID" value="MBP2705701.1"/>
    <property type="molecule type" value="Genomic_DNA"/>
</dbReference>
<evidence type="ECO:0000259" key="6">
    <source>
        <dbReference type="Pfam" id="PF00155"/>
    </source>
</evidence>
<comment type="caution">
    <text evidence="7">The sequence shown here is derived from an EMBL/GenBank/DDBJ whole genome shotgun (WGS) entry which is preliminary data.</text>
</comment>
<dbReference type="SUPFAM" id="SSF53383">
    <property type="entry name" value="PLP-dependent transferases"/>
    <property type="match status" value="1"/>
</dbReference>
<evidence type="ECO:0000313" key="8">
    <source>
        <dbReference type="Proteomes" id="UP000674234"/>
    </source>
</evidence>
<reference evidence="7" key="1">
    <citation type="submission" date="2021-02" db="EMBL/GenBank/DDBJ databases">
        <title>Draft genome sequence of Microbispora sp. RL4-1S isolated from rice leaves in Thailand.</title>
        <authorList>
            <person name="Muangham S."/>
            <person name="Duangmal K."/>
        </authorList>
    </citation>
    <scope>NUCLEOTIDE SEQUENCE</scope>
    <source>
        <strain evidence="7">RL4-1S</strain>
    </source>
</reference>
<comment type="cofactor">
    <cofactor evidence="1">
        <name>pyridoxal 5'-phosphate</name>
        <dbReference type="ChEBI" id="CHEBI:597326"/>
    </cofactor>
</comment>
<accession>A0A941AIZ6</accession>
<feature type="domain" description="Aminotransferase class I/classII large" evidence="6">
    <location>
        <begin position="30"/>
        <end position="383"/>
    </location>
</feature>
<dbReference type="GO" id="GO:0005737">
    <property type="term" value="C:cytoplasm"/>
    <property type="evidence" value="ECO:0007669"/>
    <property type="project" value="TreeGrafter"/>
</dbReference>
<keyword evidence="5" id="KW-0663">Pyridoxal phosphate</keyword>
<evidence type="ECO:0000256" key="3">
    <source>
        <dbReference type="ARBA" id="ARBA00022576"/>
    </source>
</evidence>
<sequence length="389" mass="42665">MTEPLVRRMREFGPTVFATMTKLAVETGSINLGQGFPDTDGPPRMLDRAVEAIRGGLNQYPPGPGVPELRQAVSDHRKQWYGLAYDPDGEVLVTVGATEAIAAAVLAVCEPGDEVIVFEPFYDSYTAAVALAGAVRRPVTLRVDAGRFTFDPAELAAAAGPRTRAVLVNSPHNPTGTVFTREELEAIARLCRERDLVAITDEVYEHLVFDDAEHIPLATLPGMRERTIMISSAGKSFSVTGWKTGWVCAPEPLLRAVQTVKQFLTFTSSAPWQLAVAYALREETAWVAGQRAGLQAKRDRLVAGLEEAGFGVLRPAGTYFVQTDIRPLGFDDGLDLAMRLPELAGVVAIPTQVFYDHPSRGRHYLRFAFCKRDEVIEEAVARLRSLRRD</sequence>
<dbReference type="Proteomes" id="UP000674234">
    <property type="component" value="Unassembled WGS sequence"/>
</dbReference>
<keyword evidence="3 7" id="KW-0032">Aminotransferase</keyword>
<dbReference type="NCBIfam" id="NF005855">
    <property type="entry name" value="PRK07777.1"/>
    <property type="match status" value="1"/>
</dbReference>
<dbReference type="Pfam" id="PF00155">
    <property type="entry name" value="Aminotran_1_2"/>
    <property type="match status" value="1"/>
</dbReference>
<dbReference type="FunFam" id="3.40.640.10:FF:000024">
    <property type="entry name" value="Kynurenine--oxoglutarate transaminase 3"/>
    <property type="match status" value="1"/>
</dbReference>
<keyword evidence="8" id="KW-1185">Reference proteome</keyword>
<organism evidence="7 8">
    <name type="scientific">Microbispora oryzae</name>
    <dbReference type="NCBI Taxonomy" id="2806554"/>
    <lineage>
        <taxon>Bacteria</taxon>
        <taxon>Bacillati</taxon>
        <taxon>Actinomycetota</taxon>
        <taxon>Actinomycetes</taxon>
        <taxon>Streptosporangiales</taxon>
        <taxon>Streptosporangiaceae</taxon>
        <taxon>Microbispora</taxon>
    </lineage>
</organism>
<dbReference type="InterPro" id="IPR015421">
    <property type="entry name" value="PyrdxlP-dep_Trfase_major"/>
</dbReference>
<evidence type="ECO:0000256" key="2">
    <source>
        <dbReference type="ARBA" id="ARBA00007441"/>
    </source>
</evidence>
<dbReference type="InterPro" id="IPR015422">
    <property type="entry name" value="PyrdxlP-dep_Trfase_small"/>
</dbReference>
<evidence type="ECO:0000313" key="7">
    <source>
        <dbReference type="EMBL" id="MBP2705701.1"/>
    </source>
</evidence>
<dbReference type="Gene3D" id="3.40.640.10">
    <property type="entry name" value="Type I PLP-dependent aspartate aminotransferase-like (Major domain)"/>
    <property type="match status" value="1"/>
</dbReference>
<dbReference type="InterPro" id="IPR051326">
    <property type="entry name" value="Kynurenine-oxoglutarate_AT"/>
</dbReference>
<dbReference type="GO" id="GO:0030170">
    <property type="term" value="F:pyridoxal phosphate binding"/>
    <property type="evidence" value="ECO:0007669"/>
    <property type="project" value="InterPro"/>
</dbReference>